<comment type="similarity">
    <text evidence="3">Belongs to the choline/ethanolamine kinase family.</text>
</comment>
<keyword evidence="2" id="KW-1208">Phospholipid metabolism</keyword>
<evidence type="ECO:0000256" key="3">
    <source>
        <dbReference type="ARBA" id="ARBA00038211"/>
    </source>
</evidence>
<keyword evidence="1" id="KW-0444">Lipid biosynthesis</keyword>
<reference evidence="4 5" key="1">
    <citation type="journal article" date="2018" name="J. Allergy Clin. Immunol.">
        <title>High-quality assembly of Dermatophagoides pteronyssinus genome and transcriptome reveals a wide range of novel allergens.</title>
        <authorList>
            <person name="Liu X.Y."/>
            <person name="Yang K.Y."/>
            <person name="Wang M.Q."/>
            <person name="Kwok J.S."/>
            <person name="Zeng X."/>
            <person name="Yang Z."/>
            <person name="Xiao X.J."/>
            <person name="Lau C.P."/>
            <person name="Li Y."/>
            <person name="Huang Z.M."/>
            <person name="Ba J.G."/>
            <person name="Yim A.K."/>
            <person name="Ouyang C.Y."/>
            <person name="Ngai S.M."/>
            <person name="Chan T.F."/>
            <person name="Leung E.L."/>
            <person name="Liu L."/>
            <person name="Liu Z.G."/>
            <person name="Tsui S.K."/>
        </authorList>
    </citation>
    <scope>NUCLEOTIDE SEQUENCE [LARGE SCALE GENOMIC DNA]</scope>
    <source>
        <strain evidence="4">Derp</strain>
    </source>
</reference>
<keyword evidence="1" id="KW-0443">Lipid metabolism</keyword>
<dbReference type="PANTHER" id="PTHR22603">
    <property type="entry name" value="CHOLINE/ETHANOALAMINE KINASE"/>
    <property type="match status" value="1"/>
</dbReference>
<dbReference type="SUPFAM" id="SSF56112">
    <property type="entry name" value="Protein kinase-like (PK-like)"/>
    <property type="match status" value="1"/>
</dbReference>
<evidence type="ECO:0000313" key="4">
    <source>
        <dbReference type="EMBL" id="KAH9419248.1"/>
    </source>
</evidence>
<reference evidence="4 5" key="2">
    <citation type="journal article" date="2022" name="Mol. Biol. Evol.">
        <title>Comparative Genomics Reveals Insights into the Divergent Evolution of Astigmatic Mites and Household Pest Adaptations.</title>
        <authorList>
            <person name="Xiong Q."/>
            <person name="Wan A.T."/>
            <person name="Liu X."/>
            <person name="Fung C.S."/>
            <person name="Xiao X."/>
            <person name="Malainual N."/>
            <person name="Hou J."/>
            <person name="Wang L."/>
            <person name="Wang M."/>
            <person name="Yang K.Y."/>
            <person name="Cui Y."/>
            <person name="Leung E.L."/>
            <person name="Nong W."/>
            <person name="Shin S.K."/>
            <person name="Au S.W."/>
            <person name="Jeong K.Y."/>
            <person name="Chew F.T."/>
            <person name="Hui J.H."/>
            <person name="Leung T.F."/>
            <person name="Tungtrongchitr A."/>
            <person name="Zhong N."/>
            <person name="Liu Z."/>
            <person name="Tsui S.K."/>
        </authorList>
    </citation>
    <scope>NUCLEOTIDE SEQUENCE [LARGE SCALE GENOMIC DNA]</scope>
    <source>
        <strain evidence="4">Derp</strain>
    </source>
</reference>
<sequence>MDNQLPSISNRDKRLLKICNQLSIGFHVTIDDIKILEFDQGRVSDIYRIIFKNDEKPLVYDKNHRIPIQQLVIKLFRPHTPYDPYESKMNSLIAGFERLGPQIYLTGDDYIAMEYIDAKAFNRQNDYDEKFIQLLASRLARFHSLQVPIAKNSYKDRYRYIFEEWADEKFWNQFYNESSFGMKALRENKCHTIIDYNVQIECEFLRKQIEAIDPIIVFCHQDLNHSNIFIINKQQPDIKFIDFDYSGYNLRGMDIGRYFADCEKFEQYSDEGIINDEKMLRFIRYYLDENCNIYGPNYRQDPCNSPNTLLRESKVFVLFAQMIDILFCLWETIAEPKRRDKYCKADTKNTDNSKNALQMMMSSDDINPS</sequence>
<accession>A0ABQ8J9L4</accession>
<protein>
    <recommendedName>
        <fullName evidence="6">Choline/ethanolamine kinase-like</fullName>
    </recommendedName>
</protein>
<keyword evidence="1" id="KW-0594">Phospholipid biosynthesis</keyword>
<dbReference type="Gene3D" id="3.90.1200.10">
    <property type="match status" value="1"/>
</dbReference>
<evidence type="ECO:0000256" key="1">
    <source>
        <dbReference type="ARBA" id="ARBA00023209"/>
    </source>
</evidence>
<dbReference type="Proteomes" id="UP000887458">
    <property type="component" value="Unassembled WGS sequence"/>
</dbReference>
<gene>
    <name evidence="4" type="ORF">DERP_005755</name>
</gene>
<dbReference type="InterPro" id="IPR011009">
    <property type="entry name" value="Kinase-like_dom_sf"/>
</dbReference>
<evidence type="ECO:0008006" key="6">
    <source>
        <dbReference type="Google" id="ProtNLM"/>
    </source>
</evidence>
<keyword evidence="5" id="KW-1185">Reference proteome</keyword>
<comment type="caution">
    <text evidence="4">The sequence shown here is derived from an EMBL/GenBank/DDBJ whole genome shotgun (WGS) entry which is preliminary data.</text>
</comment>
<evidence type="ECO:0000313" key="5">
    <source>
        <dbReference type="Proteomes" id="UP000887458"/>
    </source>
</evidence>
<dbReference type="EMBL" id="NJHN03000060">
    <property type="protein sequence ID" value="KAH9419248.1"/>
    <property type="molecule type" value="Genomic_DNA"/>
</dbReference>
<evidence type="ECO:0000256" key="2">
    <source>
        <dbReference type="ARBA" id="ARBA00023264"/>
    </source>
</evidence>
<name>A0ABQ8J9L4_DERPT</name>
<proteinExistence type="inferred from homology"/>
<organism evidence="4 5">
    <name type="scientific">Dermatophagoides pteronyssinus</name>
    <name type="common">European house dust mite</name>
    <dbReference type="NCBI Taxonomy" id="6956"/>
    <lineage>
        <taxon>Eukaryota</taxon>
        <taxon>Metazoa</taxon>
        <taxon>Ecdysozoa</taxon>
        <taxon>Arthropoda</taxon>
        <taxon>Chelicerata</taxon>
        <taxon>Arachnida</taxon>
        <taxon>Acari</taxon>
        <taxon>Acariformes</taxon>
        <taxon>Sarcoptiformes</taxon>
        <taxon>Astigmata</taxon>
        <taxon>Psoroptidia</taxon>
        <taxon>Analgoidea</taxon>
        <taxon>Pyroglyphidae</taxon>
        <taxon>Dermatophagoidinae</taxon>
        <taxon>Dermatophagoides</taxon>
    </lineage>
</organism>
<dbReference type="Gene3D" id="3.30.200.20">
    <property type="entry name" value="Phosphorylase Kinase, domain 1"/>
    <property type="match status" value="1"/>
</dbReference>
<dbReference type="PANTHER" id="PTHR22603:SF93">
    <property type="entry name" value="RE24176P"/>
    <property type="match status" value="1"/>
</dbReference>
<dbReference type="Pfam" id="PF01633">
    <property type="entry name" value="Choline_kinase"/>
    <property type="match status" value="1"/>
</dbReference>